<name>A0A1W6L924_9BURK</name>
<dbReference type="KEGG" id="rgu:A4W93_12810"/>
<organism evidence="2 3">
    <name type="scientific">Piscinibacter gummiphilus</name>
    <dbReference type="NCBI Taxonomy" id="946333"/>
    <lineage>
        <taxon>Bacteria</taxon>
        <taxon>Pseudomonadati</taxon>
        <taxon>Pseudomonadota</taxon>
        <taxon>Betaproteobacteria</taxon>
        <taxon>Burkholderiales</taxon>
        <taxon>Sphaerotilaceae</taxon>
        <taxon>Piscinibacter</taxon>
    </lineage>
</organism>
<proteinExistence type="predicted"/>
<protein>
    <recommendedName>
        <fullName evidence="1">4Fe-4S ferredoxin-type domain-containing protein</fullName>
    </recommendedName>
</protein>
<dbReference type="OrthoDB" id="8536890at2"/>
<dbReference type="InterPro" id="IPR017896">
    <property type="entry name" value="4Fe4S_Fe-S-bd"/>
</dbReference>
<reference evidence="2 3" key="1">
    <citation type="submission" date="2016-04" db="EMBL/GenBank/DDBJ databases">
        <title>Complete genome sequence of natural rubber-degrading, novel Gram-negative bacterium, Rhizobacter gummiphilus strain NS21.</title>
        <authorList>
            <person name="Tabata M."/>
            <person name="Kasai D."/>
            <person name="Fukuda M."/>
        </authorList>
    </citation>
    <scope>NUCLEOTIDE SEQUENCE [LARGE SCALE GENOMIC DNA]</scope>
    <source>
        <strain evidence="2 3">NS21</strain>
    </source>
</reference>
<accession>A0A1W6L924</accession>
<sequence>MSDFRIIQIHPTAPAKPPVGSACNGCGVCCLAEPCPAGMLVSRRRTGACAALVWDEAGSVYRCGVVTEPQRFIGPAWLARVAARFAPRWIAAGEGCDCDLEPQAPSPA</sequence>
<gene>
    <name evidence="2" type="ORF">A4W93_12810</name>
</gene>
<evidence type="ECO:0000313" key="3">
    <source>
        <dbReference type="Proteomes" id="UP000193427"/>
    </source>
</evidence>
<evidence type="ECO:0000313" key="2">
    <source>
        <dbReference type="EMBL" id="ARN20704.1"/>
    </source>
</evidence>
<dbReference type="Proteomes" id="UP000193427">
    <property type="component" value="Chromosome"/>
</dbReference>
<dbReference type="RefSeq" id="WP_085750982.1">
    <property type="nucleotide sequence ID" value="NZ_BSPR01000007.1"/>
</dbReference>
<dbReference type="AlphaFoldDB" id="A0A1W6L924"/>
<dbReference type="PROSITE" id="PS51379">
    <property type="entry name" value="4FE4S_FER_2"/>
    <property type="match status" value="1"/>
</dbReference>
<keyword evidence="3" id="KW-1185">Reference proteome</keyword>
<feature type="domain" description="4Fe-4S ferredoxin-type" evidence="1">
    <location>
        <begin position="15"/>
        <end position="45"/>
    </location>
</feature>
<evidence type="ECO:0000259" key="1">
    <source>
        <dbReference type="PROSITE" id="PS51379"/>
    </source>
</evidence>
<dbReference type="EMBL" id="CP015118">
    <property type="protein sequence ID" value="ARN20704.1"/>
    <property type="molecule type" value="Genomic_DNA"/>
</dbReference>